<reference evidence="4" key="1">
    <citation type="submission" date="2023-06" db="EMBL/GenBank/DDBJ databases">
        <title>Survivors Of The Sea: Transcriptome response of Skeletonema marinoi to long-term dormancy.</title>
        <authorList>
            <person name="Pinder M.I.M."/>
            <person name="Kourtchenko O."/>
            <person name="Robertson E.K."/>
            <person name="Larsson T."/>
            <person name="Maumus F."/>
            <person name="Osuna-Cruz C.M."/>
            <person name="Vancaester E."/>
            <person name="Stenow R."/>
            <person name="Vandepoele K."/>
            <person name="Ploug H."/>
            <person name="Bruchert V."/>
            <person name="Godhe A."/>
            <person name="Topel M."/>
        </authorList>
    </citation>
    <scope>NUCLEOTIDE SEQUENCE</scope>
    <source>
        <strain evidence="4">R05AC</strain>
    </source>
</reference>
<dbReference type="PANTHER" id="PTHR11472:SF47">
    <property type="entry name" value="FANCONI ANEMIA GROUP J PROTEIN"/>
    <property type="match status" value="1"/>
</dbReference>
<keyword evidence="1" id="KW-0479">Metal-binding</keyword>
<name>A0AAD8YHT7_9STRA</name>
<dbReference type="Pfam" id="PF13920">
    <property type="entry name" value="zf-C3HC4_3"/>
    <property type="match status" value="1"/>
</dbReference>
<comment type="caution">
    <text evidence="4">The sequence shown here is derived from an EMBL/GenBank/DDBJ whole genome shotgun (WGS) entry which is preliminary data.</text>
</comment>
<dbReference type="PROSITE" id="PS50089">
    <property type="entry name" value="ZF_RING_2"/>
    <property type="match status" value="1"/>
</dbReference>
<dbReference type="InterPro" id="IPR027417">
    <property type="entry name" value="P-loop_NTPase"/>
</dbReference>
<dbReference type="GO" id="GO:0003676">
    <property type="term" value="F:nucleic acid binding"/>
    <property type="evidence" value="ECO:0007669"/>
    <property type="project" value="InterPro"/>
</dbReference>
<proteinExistence type="predicted"/>
<dbReference type="InterPro" id="IPR001841">
    <property type="entry name" value="Znf_RING"/>
</dbReference>
<dbReference type="Proteomes" id="UP001224775">
    <property type="component" value="Unassembled WGS sequence"/>
</dbReference>
<dbReference type="Gene3D" id="3.30.40.10">
    <property type="entry name" value="Zinc/RING finger domain, C3HC4 (zinc finger)"/>
    <property type="match status" value="1"/>
</dbReference>
<dbReference type="GO" id="GO:0003678">
    <property type="term" value="F:DNA helicase activity"/>
    <property type="evidence" value="ECO:0007669"/>
    <property type="project" value="TreeGrafter"/>
</dbReference>
<dbReference type="InterPro" id="IPR045028">
    <property type="entry name" value="DinG/Rad3-like"/>
</dbReference>
<evidence type="ECO:0000259" key="3">
    <source>
        <dbReference type="PROSITE" id="PS50089"/>
    </source>
</evidence>
<dbReference type="GO" id="GO:1990918">
    <property type="term" value="P:double-strand break repair involved in meiotic recombination"/>
    <property type="evidence" value="ECO:0007669"/>
    <property type="project" value="TreeGrafter"/>
</dbReference>
<dbReference type="InterPro" id="IPR013083">
    <property type="entry name" value="Znf_RING/FYVE/PHD"/>
</dbReference>
<evidence type="ECO:0000313" key="5">
    <source>
        <dbReference type="Proteomes" id="UP001224775"/>
    </source>
</evidence>
<feature type="compositionally biased region" description="Low complexity" evidence="2">
    <location>
        <begin position="331"/>
        <end position="347"/>
    </location>
</feature>
<feature type="compositionally biased region" description="Polar residues" evidence="2">
    <location>
        <begin position="275"/>
        <end position="308"/>
    </location>
</feature>
<keyword evidence="5" id="KW-1185">Reference proteome</keyword>
<dbReference type="GO" id="GO:0006289">
    <property type="term" value="P:nucleotide-excision repair"/>
    <property type="evidence" value="ECO:0007669"/>
    <property type="project" value="TreeGrafter"/>
</dbReference>
<feature type="region of interest" description="Disordered" evidence="2">
    <location>
        <begin position="227"/>
        <end position="347"/>
    </location>
</feature>
<keyword evidence="1" id="KW-0863">Zinc-finger</keyword>
<protein>
    <recommendedName>
        <fullName evidence="3">RING-type domain-containing protein</fullName>
    </recommendedName>
</protein>
<dbReference type="PANTHER" id="PTHR11472">
    <property type="entry name" value="DNA REPAIR DEAD HELICASE RAD3/XP-D SUBFAMILY MEMBER"/>
    <property type="match status" value="1"/>
</dbReference>
<sequence>MEPEKLNNRGGASFWMNQRERDYPDENSHNVVVESSGSQDVFEERKEEYMNSVKMMGGCVLLAVYRGKMSEGISFNDNNARAVVCVGLPLPNSFVLPIKVKMDYNDEQRKLHHRTDLLPGREWYNQQAYRAIAQALGRCIRHIADYGAIFLLDIRHCDDGSPNNGCPTAHVNLPKNSTGRSPMFFQYSSSNTEILGGWNGLKPELHKFFKAAKPYAAGVLSKSKEKMSASPCQPLPPKATTSQPCPPSARQDRQSNVVDGGSTAPPQSAAKASIANKQPSVPSRASSTSNNTLQAMFQKQRETTSTNEEAARGIAKSRTADRRASSDDESSLNAAAPNETAPAAASTAHVFKRSPFAEEAAAPAEGAVPVVAPQQGTQSSAIEEEHLCVVCEDAKKSVIIMPCKHMCLCANCADFDRIKECPMCRAKVEDSMTVYW</sequence>
<dbReference type="GO" id="GO:0005524">
    <property type="term" value="F:ATP binding"/>
    <property type="evidence" value="ECO:0007669"/>
    <property type="project" value="InterPro"/>
</dbReference>
<accession>A0AAD8YHT7</accession>
<dbReference type="Gene3D" id="3.40.50.300">
    <property type="entry name" value="P-loop containing nucleotide triphosphate hydrolases"/>
    <property type="match status" value="1"/>
</dbReference>
<dbReference type="SMART" id="SM00184">
    <property type="entry name" value="RING"/>
    <property type="match status" value="1"/>
</dbReference>
<feature type="domain" description="RING-type" evidence="3">
    <location>
        <begin position="388"/>
        <end position="425"/>
    </location>
</feature>
<dbReference type="GO" id="GO:0008270">
    <property type="term" value="F:zinc ion binding"/>
    <property type="evidence" value="ECO:0007669"/>
    <property type="project" value="UniProtKB-KW"/>
</dbReference>
<dbReference type="AlphaFoldDB" id="A0AAD8YHT7"/>
<dbReference type="Pfam" id="PF13307">
    <property type="entry name" value="Helicase_C_2"/>
    <property type="match status" value="1"/>
</dbReference>
<organism evidence="4 5">
    <name type="scientific">Skeletonema marinoi</name>
    <dbReference type="NCBI Taxonomy" id="267567"/>
    <lineage>
        <taxon>Eukaryota</taxon>
        <taxon>Sar</taxon>
        <taxon>Stramenopiles</taxon>
        <taxon>Ochrophyta</taxon>
        <taxon>Bacillariophyta</taxon>
        <taxon>Coscinodiscophyceae</taxon>
        <taxon>Thalassiosirophycidae</taxon>
        <taxon>Thalassiosirales</taxon>
        <taxon>Skeletonemataceae</taxon>
        <taxon>Skeletonema</taxon>
        <taxon>Skeletonema marinoi-dohrnii complex</taxon>
    </lineage>
</organism>
<dbReference type="InterPro" id="IPR006555">
    <property type="entry name" value="ATP-dep_Helicase_C"/>
</dbReference>
<dbReference type="SMART" id="SM00491">
    <property type="entry name" value="HELICc2"/>
    <property type="match status" value="1"/>
</dbReference>
<dbReference type="EMBL" id="JATAAI010000004">
    <property type="protein sequence ID" value="KAK1746283.1"/>
    <property type="molecule type" value="Genomic_DNA"/>
</dbReference>
<dbReference type="GO" id="GO:0005634">
    <property type="term" value="C:nucleus"/>
    <property type="evidence" value="ECO:0007669"/>
    <property type="project" value="TreeGrafter"/>
</dbReference>
<gene>
    <name evidence="4" type="ORF">QTG54_002890</name>
</gene>
<evidence type="ECO:0000256" key="1">
    <source>
        <dbReference type="PROSITE-ProRule" id="PRU00175"/>
    </source>
</evidence>
<evidence type="ECO:0000256" key="2">
    <source>
        <dbReference type="SAM" id="MobiDB-lite"/>
    </source>
</evidence>
<dbReference type="SUPFAM" id="SSF57850">
    <property type="entry name" value="RING/U-box"/>
    <property type="match status" value="1"/>
</dbReference>
<keyword evidence="1" id="KW-0862">Zinc</keyword>
<evidence type="ECO:0000313" key="4">
    <source>
        <dbReference type="EMBL" id="KAK1746283.1"/>
    </source>
</evidence>
<dbReference type="GO" id="GO:0016818">
    <property type="term" value="F:hydrolase activity, acting on acid anhydrides, in phosphorus-containing anhydrides"/>
    <property type="evidence" value="ECO:0007669"/>
    <property type="project" value="InterPro"/>
</dbReference>